<sequence>MPSSRRHFLSLTATAGAMAALGCSAPARISSPAAAGPGSGPSRGPEPTQPSTPQAPQSPSASGKKTKKTLLVLGGTGFLGPSVVEAAKARGYTVTLFNRGKTRPHLFPDIEKLHGDRDPAKGDGLKALTGRSWDAVIDNSGYVPRIVKASAELLAPSVRQYVFISSLSVYASHTTPGEDETAPVATMPDPTVETMGKEFENYGPLKALCEQAAEAAMPGRVTRVRPGFIVGPEDPTDRFTYWPARVDRGGEVLAPGAPLDPIQIIDVRDLAEWLITVVESRTTGIFNAAGPGEPLTMGALLDACKAASGSSARFTWVSAKFLEKPPGEPVDLPIWAPAEGETRAFHLRNAERARKAGLKFRAVQETVKDTLSWWKALPPERQSRPRAGLSPEREAELLVAWRAGRAQPKKTGALPP</sequence>
<dbReference type="AlphaFoldDB" id="A0A150QC06"/>
<dbReference type="OrthoDB" id="7941246at2"/>
<dbReference type="InterPro" id="IPR051783">
    <property type="entry name" value="NAD(P)-dependent_oxidoreduct"/>
</dbReference>
<dbReference type="PROSITE" id="PS51318">
    <property type="entry name" value="TAT"/>
    <property type="match status" value="1"/>
</dbReference>
<feature type="domain" description="NAD-dependent epimerase/dehydratase" evidence="3">
    <location>
        <begin position="71"/>
        <end position="288"/>
    </location>
</feature>
<dbReference type="Proteomes" id="UP000075260">
    <property type="component" value="Unassembled WGS sequence"/>
</dbReference>
<dbReference type="InterPro" id="IPR006311">
    <property type="entry name" value="TAT_signal"/>
</dbReference>
<dbReference type="InterPro" id="IPR036291">
    <property type="entry name" value="NAD(P)-bd_dom_sf"/>
</dbReference>
<dbReference type="PROSITE" id="PS51257">
    <property type="entry name" value="PROKAR_LIPOPROTEIN"/>
    <property type="match status" value="1"/>
</dbReference>
<dbReference type="InterPro" id="IPR001509">
    <property type="entry name" value="Epimerase_deHydtase"/>
</dbReference>
<dbReference type="Pfam" id="PF01370">
    <property type="entry name" value="Epimerase"/>
    <property type="match status" value="1"/>
</dbReference>
<evidence type="ECO:0000256" key="2">
    <source>
        <dbReference type="SAM" id="SignalP"/>
    </source>
</evidence>
<dbReference type="PANTHER" id="PTHR48079">
    <property type="entry name" value="PROTEIN YEEZ"/>
    <property type="match status" value="1"/>
</dbReference>
<accession>A0A150QC06</accession>
<evidence type="ECO:0000259" key="3">
    <source>
        <dbReference type="Pfam" id="PF01370"/>
    </source>
</evidence>
<feature type="region of interest" description="Disordered" evidence="1">
    <location>
        <begin position="28"/>
        <end position="65"/>
    </location>
</feature>
<organism evidence="4 5">
    <name type="scientific">Sorangium cellulosum</name>
    <name type="common">Polyangium cellulosum</name>
    <dbReference type="NCBI Taxonomy" id="56"/>
    <lineage>
        <taxon>Bacteria</taxon>
        <taxon>Pseudomonadati</taxon>
        <taxon>Myxococcota</taxon>
        <taxon>Polyangia</taxon>
        <taxon>Polyangiales</taxon>
        <taxon>Polyangiaceae</taxon>
        <taxon>Sorangium</taxon>
    </lineage>
</organism>
<dbReference type="EMBL" id="JEMA01000829">
    <property type="protein sequence ID" value="KYF65509.1"/>
    <property type="molecule type" value="Genomic_DNA"/>
</dbReference>
<comment type="caution">
    <text evidence="4">The sequence shown here is derived from an EMBL/GenBank/DDBJ whole genome shotgun (WGS) entry which is preliminary data.</text>
</comment>
<feature type="signal peptide" evidence="2">
    <location>
        <begin position="1"/>
        <end position="19"/>
    </location>
</feature>
<proteinExistence type="predicted"/>
<dbReference type="Gene3D" id="3.40.50.720">
    <property type="entry name" value="NAD(P)-binding Rossmann-like Domain"/>
    <property type="match status" value="1"/>
</dbReference>
<dbReference type="GO" id="GO:0004029">
    <property type="term" value="F:aldehyde dehydrogenase (NAD+) activity"/>
    <property type="evidence" value="ECO:0007669"/>
    <property type="project" value="TreeGrafter"/>
</dbReference>
<feature type="chain" id="PRO_5007566769" evidence="2">
    <location>
        <begin position="20"/>
        <end position="416"/>
    </location>
</feature>
<evidence type="ECO:0000313" key="5">
    <source>
        <dbReference type="Proteomes" id="UP000075260"/>
    </source>
</evidence>
<evidence type="ECO:0000256" key="1">
    <source>
        <dbReference type="SAM" id="MobiDB-lite"/>
    </source>
</evidence>
<gene>
    <name evidence="4" type="ORF">BE15_20635</name>
</gene>
<evidence type="ECO:0000313" key="4">
    <source>
        <dbReference type="EMBL" id="KYF65509.1"/>
    </source>
</evidence>
<dbReference type="RefSeq" id="WP_061611066.1">
    <property type="nucleotide sequence ID" value="NZ_JEMA01000829.1"/>
</dbReference>
<keyword evidence="2" id="KW-0732">Signal</keyword>
<dbReference type="CDD" id="cd05265">
    <property type="entry name" value="SDR_a1"/>
    <property type="match status" value="1"/>
</dbReference>
<protein>
    <submittedName>
        <fullName evidence="4">Epimerase</fullName>
    </submittedName>
</protein>
<dbReference type="PANTHER" id="PTHR48079:SF6">
    <property type="entry name" value="NAD(P)-BINDING DOMAIN-CONTAINING PROTEIN-RELATED"/>
    <property type="match status" value="1"/>
</dbReference>
<dbReference type="GO" id="GO:0005737">
    <property type="term" value="C:cytoplasm"/>
    <property type="evidence" value="ECO:0007669"/>
    <property type="project" value="TreeGrafter"/>
</dbReference>
<dbReference type="SUPFAM" id="SSF51735">
    <property type="entry name" value="NAD(P)-binding Rossmann-fold domains"/>
    <property type="match status" value="1"/>
</dbReference>
<reference evidence="4 5" key="1">
    <citation type="submission" date="2014-02" db="EMBL/GenBank/DDBJ databases">
        <title>The small core and large imbalanced accessory genome model reveals a collaborative survival strategy of Sorangium cellulosum strains in nature.</title>
        <authorList>
            <person name="Han K."/>
            <person name="Peng R."/>
            <person name="Blom J."/>
            <person name="Li Y.-Z."/>
        </authorList>
    </citation>
    <scope>NUCLEOTIDE SEQUENCE [LARGE SCALE GENOMIC DNA]</scope>
    <source>
        <strain evidence="4 5">So0008-312</strain>
    </source>
</reference>
<name>A0A150QC06_SORCE</name>